<keyword evidence="1" id="KW-0472">Membrane</keyword>
<evidence type="ECO:0000256" key="1">
    <source>
        <dbReference type="SAM" id="Phobius"/>
    </source>
</evidence>
<gene>
    <name evidence="2" type="ORF">FF38_01569</name>
</gene>
<comment type="caution">
    <text evidence="2">The sequence shown here is derived from an EMBL/GenBank/DDBJ whole genome shotgun (WGS) entry which is preliminary data.</text>
</comment>
<keyword evidence="1" id="KW-1133">Transmembrane helix</keyword>
<keyword evidence="3" id="KW-1185">Reference proteome</keyword>
<organism evidence="2 3">
    <name type="scientific">Lucilia cuprina</name>
    <name type="common">Green bottle fly</name>
    <name type="synonym">Australian sheep blowfly</name>
    <dbReference type="NCBI Taxonomy" id="7375"/>
    <lineage>
        <taxon>Eukaryota</taxon>
        <taxon>Metazoa</taxon>
        <taxon>Ecdysozoa</taxon>
        <taxon>Arthropoda</taxon>
        <taxon>Hexapoda</taxon>
        <taxon>Insecta</taxon>
        <taxon>Pterygota</taxon>
        <taxon>Neoptera</taxon>
        <taxon>Endopterygota</taxon>
        <taxon>Diptera</taxon>
        <taxon>Brachycera</taxon>
        <taxon>Muscomorpha</taxon>
        <taxon>Oestroidea</taxon>
        <taxon>Calliphoridae</taxon>
        <taxon>Luciliinae</taxon>
        <taxon>Lucilia</taxon>
    </lineage>
</organism>
<keyword evidence="1" id="KW-0812">Transmembrane</keyword>
<sequence>MNIILPAEYSDGQYSNHAIPHYMSAATAAAACTSILLAKPTYLQLSLLHPKASPALNQLFSSHAMPSYMSANSKAATAAAYLYISCHLKDYQFLGFSAADDAYLSIFSRNPSFSHLKVYQFAEAYTSIFCTMTPSAYASITATFEKKFIYFLEFTISTSLLYFVVAFRQFGSF</sequence>
<feature type="transmembrane region" description="Helical" evidence="1">
    <location>
        <begin position="148"/>
        <end position="167"/>
    </location>
</feature>
<protein>
    <submittedName>
        <fullName evidence="2">Uncharacterized protein</fullName>
    </submittedName>
</protein>
<evidence type="ECO:0000313" key="2">
    <source>
        <dbReference type="EMBL" id="KNC30880.1"/>
    </source>
</evidence>
<dbReference type="AlphaFoldDB" id="A0A0L0CF72"/>
<dbReference type="Proteomes" id="UP000037069">
    <property type="component" value="Unassembled WGS sequence"/>
</dbReference>
<proteinExistence type="predicted"/>
<dbReference type="OrthoDB" id="10256182at2759"/>
<evidence type="ECO:0000313" key="3">
    <source>
        <dbReference type="Proteomes" id="UP000037069"/>
    </source>
</evidence>
<reference evidence="2 3" key="1">
    <citation type="journal article" date="2015" name="Nat. Commun.">
        <title>Lucilia cuprina genome unlocks parasitic fly biology to underpin future interventions.</title>
        <authorList>
            <person name="Anstead C.A."/>
            <person name="Korhonen P.K."/>
            <person name="Young N.D."/>
            <person name="Hall R.S."/>
            <person name="Jex A.R."/>
            <person name="Murali S.C."/>
            <person name="Hughes D.S."/>
            <person name="Lee S.F."/>
            <person name="Perry T."/>
            <person name="Stroehlein A.J."/>
            <person name="Ansell B.R."/>
            <person name="Breugelmans B."/>
            <person name="Hofmann A."/>
            <person name="Qu J."/>
            <person name="Dugan S."/>
            <person name="Lee S.L."/>
            <person name="Chao H."/>
            <person name="Dinh H."/>
            <person name="Han Y."/>
            <person name="Doddapaneni H.V."/>
            <person name="Worley K.C."/>
            <person name="Muzny D.M."/>
            <person name="Ioannidis P."/>
            <person name="Waterhouse R.M."/>
            <person name="Zdobnov E.M."/>
            <person name="James P.J."/>
            <person name="Bagnall N.H."/>
            <person name="Kotze A.C."/>
            <person name="Gibbs R.A."/>
            <person name="Richards S."/>
            <person name="Batterham P."/>
            <person name="Gasser R.B."/>
        </authorList>
    </citation>
    <scope>NUCLEOTIDE SEQUENCE [LARGE SCALE GENOMIC DNA]</scope>
    <source>
        <strain evidence="2 3">LS</strain>
        <tissue evidence="2">Full body</tissue>
    </source>
</reference>
<name>A0A0L0CF72_LUCCU</name>
<accession>A0A0L0CF72</accession>
<dbReference type="EMBL" id="JRES01000487">
    <property type="protein sequence ID" value="KNC30880.1"/>
    <property type="molecule type" value="Genomic_DNA"/>
</dbReference>